<dbReference type="Proteomes" id="UP000011087">
    <property type="component" value="Unassembled WGS sequence"/>
</dbReference>
<evidence type="ECO:0000313" key="2">
    <source>
        <dbReference type="EnsemblProtists" id="EKX45145"/>
    </source>
</evidence>
<reference evidence="3" key="2">
    <citation type="submission" date="2012-11" db="EMBL/GenBank/DDBJ databases">
        <authorList>
            <person name="Kuo A."/>
            <person name="Curtis B.A."/>
            <person name="Tanifuji G."/>
            <person name="Burki F."/>
            <person name="Gruber A."/>
            <person name="Irimia M."/>
            <person name="Maruyama S."/>
            <person name="Arias M.C."/>
            <person name="Ball S.G."/>
            <person name="Gile G.H."/>
            <person name="Hirakawa Y."/>
            <person name="Hopkins J.F."/>
            <person name="Rensing S.A."/>
            <person name="Schmutz J."/>
            <person name="Symeonidi A."/>
            <person name="Elias M."/>
            <person name="Eveleigh R.J."/>
            <person name="Herman E.K."/>
            <person name="Klute M.J."/>
            <person name="Nakayama T."/>
            <person name="Obornik M."/>
            <person name="Reyes-Prieto A."/>
            <person name="Armbrust E.V."/>
            <person name="Aves S.J."/>
            <person name="Beiko R.G."/>
            <person name="Coutinho P."/>
            <person name="Dacks J.B."/>
            <person name="Durnford D.G."/>
            <person name="Fast N.M."/>
            <person name="Green B.R."/>
            <person name="Grisdale C."/>
            <person name="Hempe F."/>
            <person name="Henrissat B."/>
            <person name="Hoppner M.P."/>
            <person name="Ishida K.-I."/>
            <person name="Kim E."/>
            <person name="Koreny L."/>
            <person name="Kroth P.G."/>
            <person name="Liu Y."/>
            <person name="Malik S.-B."/>
            <person name="Maier U.G."/>
            <person name="McRose D."/>
            <person name="Mock T."/>
            <person name="Neilson J.A."/>
            <person name="Onodera N.T."/>
            <person name="Poole A.M."/>
            <person name="Pritham E.J."/>
            <person name="Richards T.A."/>
            <person name="Rocap G."/>
            <person name="Roy S.W."/>
            <person name="Sarai C."/>
            <person name="Schaack S."/>
            <person name="Shirato S."/>
            <person name="Slamovits C.H."/>
            <person name="Spencer D.F."/>
            <person name="Suzuki S."/>
            <person name="Worden A.Z."/>
            <person name="Zauner S."/>
            <person name="Barry K."/>
            <person name="Bell C."/>
            <person name="Bharti A.K."/>
            <person name="Crow J.A."/>
            <person name="Grimwood J."/>
            <person name="Kramer R."/>
            <person name="Lindquist E."/>
            <person name="Lucas S."/>
            <person name="Salamov A."/>
            <person name="McFadden G.I."/>
            <person name="Lane C.E."/>
            <person name="Keeling P.J."/>
            <person name="Gray M.W."/>
            <person name="Grigoriev I.V."/>
            <person name="Archibald J.M."/>
        </authorList>
    </citation>
    <scope>NUCLEOTIDE SEQUENCE</scope>
    <source>
        <strain evidence="3">CCMP2712</strain>
    </source>
</reference>
<proteinExistence type="predicted"/>
<evidence type="ECO:0000313" key="3">
    <source>
        <dbReference type="Proteomes" id="UP000011087"/>
    </source>
</evidence>
<dbReference type="AlphaFoldDB" id="L1JAM5"/>
<dbReference type="KEGG" id="gtt:GUITHDRAFT_163314"/>
<dbReference type="EnsemblProtists" id="EKX45145">
    <property type="protein sequence ID" value="EKX45145"/>
    <property type="gene ID" value="GUITHDRAFT_163314"/>
</dbReference>
<dbReference type="EMBL" id="JH993000">
    <property type="protein sequence ID" value="EKX45145.1"/>
    <property type="molecule type" value="Genomic_DNA"/>
</dbReference>
<dbReference type="RefSeq" id="XP_005832125.1">
    <property type="nucleotide sequence ID" value="XM_005832068.1"/>
</dbReference>
<organism evidence="1">
    <name type="scientific">Guillardia theta (strain CCMP2712)</name>
    <name type="common">Cryptophyte</name>
    <dbReference type="NCBI Taxonomy" id="905079"/>
    <lineage>
        <taxon>Eukaryota</taxon>
        <taxon>Cryptophyceae</taxon>
        <taxon>Pyrenomonadales</taxon>
        <taxon>Geminigeraceae</taxon>
        <taxon>Guillardia</taxon>
    </lineage>
</organism>
<evidence type="ECO:0000313" key="1">
    <source>
        <dbReference type="EMBL" id="EKX45145.1"/>
    </source>
</evidence>
<accession>L1JAM5</accession>
<dbReference type="PaxDb" id="55529-EKX45145"/>
<reference evidence="1 3" key="1">
    <citation type="journal article" date="2012" name="Nature">
        <title>Algal genomes reveal evolutionary mosaicism and the fate of nucleomorphs.</title>
        <authorList>
            <consortium name="DOE Joint Genome Institute"/>
            <person name="Curtis B.A."/>
            <person name="Tanifuji G."/>
            <person name="Burki F."/>
            <person name="Gruber A."/>
            <person name="Irimia M."/>
            <person name="Maruyama S."/>
            <person name="Arias M.C."/>
            <person name="Ball S.G."/>
            <person name="Gile G.H."/>
            <person name="Hirakawa Y."/>
            <person name="Hopkins J.F."/>
            <person name="Kuo A."/>
            <person name="Rensing S.A."/>
            <person name="Schmutz J."/>
            <person name="Symeonidi A."/>
            <person name="Elias M."/>
            <person name="Eveleigh R.J."/>
            <person name="Herman E.K."/>
            <person name="Klute M.J."/>
            <person name="Nakayama T."/>
            <person name="Obornik M."/>
            <person name="Reyes-Prieto A."/>
            <person name="Armbrust E.V."/>
            <person name="Aves S.J."/>
            <person name="Beiko R.G."/>
            <person name="Coutinho P."/>
            <person name="Dacks J.B."/>
            <person name="Durnford D.G."/>
            <person name="Fast N.M."/>
            <person name="Green B.R."/>
            <person name="Grisdale C.J."/>
            <person name="Hempel F."/>
            <person name="Henrissat B."/>
            <person name="Hoppner M.P."/>
            <person name="Ishida K."/>
            <person name="Kim E."/>
            <person name="Koreny L."/>
            <person name="Kroth P.G."/>
            <person name="Liu Y."/>
            <person name="Malik S.B."/>
            <person name="Maier U.G."/>
            <person name="McRose D."/>
            <person name="Mock T."/>
            <person name="Neilson J.A."/>
            <person name="Onodera N.T."/>
            <person name="Poole A.M."/>
            <person name="Pritham E.J."/>
            <person name="Richards T.A."/>
            <person name="Rocap G."/>
            <person name="Roy S.W."/>
            <person name="Sarai C."/>
            <person name="Schaack S."/>
            <person name="Shirato S."/>
            <person name="Slamovits C.H."/>
            <person name="Spencer D.F."/>
            <person name="Suzuki S."/>
            <person name="Worden A.Z."/>
            <person name="Zauner S."/>
            <person name="Barry K."/>
            <person name="Bell C."/>
            <person name="Bharti A.K."/>
            <person name="Crow J.A."/>
            <person name="Grimwood J."/>
            <person name="Kramer R."/>
            <person name="Lindquist E."/>
            <person name="Lucas S."/>
            <person name="Salamov A."/>
            <person name="McFadden G.I."/>
            <person name="Lane C.E."/>
            <person name="Keeling P.J."/>
            <person name="Gray M.W."/>
            <person name="Grigoriev I.V."/>
            <person name="Archibald J.M."/>
        </authorList>
    </citation>
    <scope>NUCLEOTIDE SEQUENCE</scope>
    <source>
        <strain evidence="1 3">CCMP2712</strain>
    </source>
</reference>
<keyword evidence="3" id="KW-1185">Reference proteome</keyword>
<dbReference type="HOGENOM" id="CLU_1484689_0_0_1"/>
<gene>
    <name evidence="1" type="ORF">GUITHDRAFT_163314</name>
</gene>
<protein>
    <submittedName>
        <fullName evidence="1 2">Uncharacterized protein</fullName>
    </submittedName>
</protein>
<dbReference type="GeneID" id="17301985"/>
<name>L1JAM5_GUITC</name>
<sequence length="182" mass="20953">MHLLPSSWRPGLIWRSFTSRIFPHAQQHLHKAKVRIIKRLQRLFLSQTLANHVDRDVLVWVPDFEHRESLTKSRLLQKYLTIHKGLDVFLELAPNPDQNPQDTIMEQVAACFQSEDGLRRTRSCPAQDMSMTEVCVILRDVSGMVLNPEKRADLLWFQKKPASIFAVSSSNPNVVCELSIKA</sequence>
<reference evidence="2" key="3">
    <citation type="submission" date="2015-06" db="UniProtKB">
        <authorList>
            <consortium name="EnsemblProtists"/>
        </authorList>
    </citation>
    <scope>IDENTIFICATION</scope>
</reference>